<keyword evidence="7" id="KW-0963">Cytoplasm</keyword>
<comment type="function">
    <text evidence="7">Catalyzes the transfer of the enolpyruvyl moiety of phosphoenolpyruvate (PEP) to the 5-hydroxyl of shikimate-3-phosphate (S3P) to produce enolpyruvyl shikimate-3-phosphate and inorganic phosphate.</text>
</comment>
<evidence type="ECO:0000256" key="8">
    <source>
        <dbReference type="SAM" id="MobiDB-lite"/>
    </source>
</evidence>
<feature type="binding site" evidence="7">
    <location>
        <position position="173"/>
    </location>
    <ligand>
        <name>3-phosphoshikimate</name>
        <dbReference type="ChEBI" id="CHEBI:145989"/>
    </ligand>
</feature>
<dbReference type="InterPro" id="IPR001986">
    <property type="entry name" value="Enolpyruvate_Tfrase_dom"/>
</dbReference>
<keyword evidence="5 7" id="KW-0057">Aromatic amino acid biosynthesis</keyword>
<dbReference type="InterPro" id="IPR036968">
    <property type="entry name" value="Enolpyruvate_Tfrase_sf"/>
</dbReference>
<gene>
    <name evidence="7 10" type="primary">aroA</name>
    <name evidence="10" type="ORF">DIT97_02325</name>
</gene>
<accession>A0A3D3R2Y5</accession>
<comment type="caution">
    <text evidence="7">Lacks conserved residue(s) required for the propagation of feature annotation.</text>
</comment>
<comment type="similarity">
    <text evidence="2 7">Belongs to the EPSP synthase family.</text>
</comment>
<evidence type="ECO:0000256" key="6">
    <source>
        <dbReference type="ARBA" id="ARBA00044633"/>
    </source>
</evidence>
<feature type="binding site" evidence="7">
    <location>
        <position position="29"/>
    </location>
    <ligand>
        <name>3-phosphoshikimate</name>
        <dbReference type="ChEBI" id="CHEBI:145989"/>
    </ligand>
</feature>
<evidence type="ECO:0000259" key="9">
    <source>
        <dbReference type="Pfam" id="PF00275"/>
    </source>
</evidence>
<dbReference type="UniPathway" id="UPA00053">
    <property type="reaction ID" value="UER00089"/>
</dbReference>
<dbReference type="PANTHER" id="PTHR21090">
    <property type="entry name" value="AROM/DEHYDROQUINATE SYNTHASE"/>
    <property type="match status" value="1"/>
</dbReference>
<feature type="binding site" evidence="7">
    <location>
        <position position="24"/>
    </location>
    <ligand>
        <name>phosphoenolpyruvate</name>
        <dbReference type="ChEBI" id="CHEBI:58702"/>
    </ligand>
</feature>
<dbReference type="GO" id="GO:0003866">
    <property type="term" value="F:3-phosphoshikimate 1-carboxyvinyltransferase activity"/>
    <property type="evidence" value="ECO:0007669"/>
    <property type="project" value="UniProtKB-UniRule"/>
</dbReference>
<evidence type="ECO:0000313" key="11">
    <source>
        <dbReference type="Proteomes" id="UP000263642"/>
    </source>
</evidence>
<dbReference type="EMBL" id="DQAY01000019">
    <property type="protein sequence ID" value="HCO21950.1"/>
    <property type="molecule type" value="Genomic_DNA"/>
</dbReference>
<dbReference type="Gene3D" id="3.65.10.10">
    <property type="entry name" value="Enolpyruvate transferase domain"/>
    <property type="match status" value="2"/>
</dbReference>
<feature type="binding site" evidence="7">
    <location>
        <position position="25"/>
    </location>
    <ligand>
        <name>3-phosphoshikimate</name>
        <dbReference type="ChEBI" id="CHEBI:145989"/>
    </ligand>
</feature>
<dbReference type="PROSITE" id="PS00885">
    <property type="entry name" value="EPSP_SYNTHASE_2"/>
    <property type="match status" value="1"/>
</dbReference>
<feature type="active site" description="Proton acceptor" evidence="7">
    <location>
        <position position="314"/>
    </location>
</feature>
<feature type="binding site" evidence="7">
    <location>
        <position position="125"/>
    </location>
    <ligand>
        <name>phosphoenolpyruvate</name>
        <dbReference type="ChEBI" id="CHEBI:58702"/>
    </ligand>
</feature>
<comment type="subcellular location">
    <subcellularLocation>
        <location evidence="7">Cytoplasm</location>
    </subcellularLocation>
</comment>
<dbReference type="InterPro" id="IPR006264">
    <property type="entry name" value="EPSP_synthase"/>
</dbReference>
<protein>
    <recommendedName>
        <fullName evidence="7">3-phosphoshikimate 1-carboxyvinyltransferase</fullName>
        <ecNumber evidence="7">2.5.1.19</ecNumber>
    </recommendedName>
    <alternativeName>
        <fullName evidence="7">5-enolpyruvylshikimate-3-phosphate synthase</fullName>
        <shortName evidence="7">EPSP synthase</shortName>
        <shortName evidence="7">EPSPS</shortName>
    </alternativeName>
</protein>
<name>A0A3D3R2Y5_9PLAN</name>
<sequence length="428" mass="45933">MPKTYEVTPVSGPIQGTVRPPGSKSITNRALIVAALAQGTTHLTGVLDSQDTQVMIESLNRLGIRVDHDPATCSIEVEGCGGKIPSREATLWLENSGTSIRFLTALCAAGEGEFVLDGNARMRQRPIQDLVNSLNQLGIDVACAEDTGCPPVCVKAHGLPGGDTSIAGNVSSQYLSALLMVAPAAQSPITIEIQGEMVSRPYLDITLGVMAQFGVTIDRIQESVWRIQPQTYQRPVAYDIEPDASAASYFFAAAAITGGRVTVDGLNQDALQGDINFIRVLEDMGCEIKRERNSITVQGKPLHGIDVDMNDISDTAQTLAAVALFAAGSTTIRNVGHIRHKETDRLYAIATEIKRMGIQVEETDDSVTIHPGAIQPATIETYDDHRMAMSFALVGLKVPGIVIADPDCTVKTYPRFFSDLEHLCGQTS</sequence>
<feature type="binding site" evidence="7">
    <location>
        <position position="345"/>
    </location>
    <ligand>
        <name>phosphoenolpyruvate</name>
        <dbReference type="ChEBI" id="CHEBI:58702"/>
    </ligand>
</feature>
<evidence type="ECO:0000256" key="3">
    <source>
        <dbReference type="ARBA" id="ARBA00022605"/>
    </source>
</evidence>
<feature type="binding site" evidence="7">
    <location>
        <position position="171"/>
    </location>
    <ligand>
        <name>3-phosphoshikimate</name>
        <dbReference type="ChEBI" id="CHEBI:145989"/>
    </ligand>
</feature>
<dbReference type="HAMAP" id="MF_00210">
    <property type="entry name" value="EPSP_synth"/>
    <property type="match status" value="1"/>
</dbReference>
<evidence type="ECO:0000256" key="7">
    <source>
        <dbReference type="HAMAP-Rule" id="MF_00210"/>
    </source>
</evidence>
<evidence type="ECO:0000256" key="2">
    <source>
        <dbReference type="ARBA" id="ARBA00009948"/>
    </source>
</evidence>
<dbReference type="NCBIfam" id="TIGR01356">
    <property type="entry name" value="aroA"/>
    <property type="match status" value="1"/>
</dbReference>
<dbReference type="GO" id="GO:0008652">
    <property type="term" value="P:amino acid biosynthetic process"/>
    <property type="evidence" value="ECO:0007669"/>
    <property type="project" value="UniProtKB-KW"/>
</dbReference>
<proteinExistence type="inferred from homology"/>
<dbReference type="GO" id="GO:0009073">
    <property type="term" value="P:aromatic amino acid family biosynthetic process"/>
    <property type="evidence" value="ECO:0007669"/>
    <property type="project" value="UniProtKB-KW"/>
</dbReference>
<dbReference type="PIRSF" id="PIRSF000505">
    <property type="entry name" value="EPSPS"/>
    <property type="match status" value="1"/>
</dbReference>
<dbReference type="InterPro" id="IPR013792">
    <property type="entry name" value="RNA3'P_cycl/enolpyr_Trfase_a/b"/>
</dbReference>
<feature type="region of interest" description="Disordered" evidence="8">
    <location>
        <begin position="1"/>
        <end position="22"/>
    </location>
</feature>
<comment type="pathway">
    <text evidence="1 7">Metabolic intermediate biosynthesis; chorismate biosynthesis; chorismate from D-erythrose 4-phosphate and phosphoenolpyruvate: step 6/7.</text>
</comment>
<dbReference type="AlphaFoldDB" id="A0A3D3R2Y5"/>
<dbReference type="Pfam" id="PF00275">
    <property type="entry name" value="EPSP_synthase"/>
    <property type="match status" value="1"/>
</dbReference>
<dbReference type="SUPFAM" id="SSF55205">
    <property type="entry name" value="EPT/RTPC-like"/>
    <property type="match status" value="1"/>
</dbReference>
<dbReference type="PANTHER" id="PTHR21090:SF5">
    <property type="entry name" value="PENTAFUNCTIONAL AROM POLYPEPTIDE"/>
    <property type="match status" value="1"/>
</dbReference>
<feature type="binding site" evidence="7">
    <location>
        <position position="173"/>
    </location>
    <ligand>
        <name>phosphoenolpyruvate</name>
        <dbReference type="ChEBI" id="CHEBI:58702"/>
    </ligand>
</feature>
<reference evidence="10 11" key="1">
    <citation type="journal article" date="2018" name="Nat. Biotechnol.">
        <title>A standardized bacterial taxonomy based on genome phylogeny substantially revises the tree of life.</title>
        <authorList>
            <person name="Parks D.H."/>
            <person name="Chuvochina M."/>
            <person name="Waite D.W."/>
            <person name="Rinke C."/>
            <person name="Skarshewski A."/>
            <person name="Chaumeil P.A."/>
            <person name="Hugenholtz P."/>
        </authorList>
    </citation>
    <scope>NUCLEOTIDE SEQUENCE [LARGE SCALE GENOMIC DNA]</scope>
    <source>
        <strain evidence="10">UBA9375</strain>
    </source>
</reference>
<keyword evidence="3 7" id="KW-0028">Amino-acid biosynthesis</keyword>
<feature type="binding site" evidence="7">
    <location>
        <position position="97"/>
    </location>
    <ligand>
        <name>phosphoenolpyruvate</name>
        <dbReference type="ChEBI" id="CHEBI:58702"/>
    </ligand>
</feature>
<feature type="domain" description="Enolpyruvate transferase" evidence="9">
    <location>
        <begin position="12"/>
        <end position="420"/>
    </location>
</feature>
<comment type="catalytic activity">
    <reaction evidence="6">
        <text>3-phosphoshikimate + phosphoenolpyruvate = 5-O-(1-carboxyvinyl)-3-phosphoshikimate + phosphate</text>
        <dbReference type="Rhea" id="RHEA:21256"/>
        <dbReference type="ChEBI" id="CHEBI:43474"/>
        <dbReference type="ChEBI" id="CHEBI:57701"/>
        <dbReference type="ChEBI" id="CHEBI:58702"/>
        <dbReference type="ChEBI" id="CHEBI:145989"/>
        <dbReference type="EC" id="2.5.1.19"/>
    </reaction>
    <physiologicalReaction direction="left-to-right" evidence="6">
        <dbReference type="Rhea" id="RHEA:21257"/>
    </physiologicalReaction>
</comment>
<keyword evidence="4 7" id="KW-0808">Transferase</keyword>
<feature type="binding site" evidence="7">
    <location>
        <position position="386"/>
    </location>
    <ligand>
        <name>phosphoenolpyruvate</name>
        <dbReference type="ChEBI" id="CHEBI:58702"/>
    </ligand>
</feature>
<evidence type="ECO:0000313" key="10">
    <source>
        <dbReference type="EMBL" id="HCO21950.1"/>
    </source>
</evidence>
<dbReference type="Proteomes" id="UP000263642">
    <property type="component" value="Unassembled WGS sequence"/>
</dbReference>
<feature type="binding site" evidence="7">
    <location>
        <position position="314"/>
    </location>
    <ligand>
        <name>3-phosphoshikimate</name>
        <dbReference type="ChEBI" id="CHEBI:145989"/>
    </ligand>
</feature>
<evidence type="ECO:0000256" key="4">
    <source>
        <dbReference type="ARBA" id="ARBA00022679"/>
    </source>
</evidence>
<dbReference type="GO" id="GO:0009423">
    <property type="term" value="P:chorismate biosynthetic process"/>
    <property type="evidence" value="ECO:0007669"/>
    <property type="project" value="UniProtKB-UniRule"/>
</dbReference>
<evidence type="ECO:0000256" key="1">
    <source>
        <dbReference type="ARBA" id="ARBA00004811"/>
    </source>
</evidence>
<evidence type="ECO:0000256" key="5">
    <source>
        <dbReference type="ARBA" id="ARBA00023141"/>
    </source>
</evidence>
<dbReference type="CDD" id="cd01556">
    <property type="entry name" value="EPSP_synthase"/>
    <property type="match status" value="1"/>
</dbReference>
<feature type="binding site" evidence="7">
    <location>
        <position position="199"/>
    </location>
    <ligand>
        <name>3-phosphoshikimate</name>
        <dbReference type="ChEBI" id="CHEBI:145989"/>
    </ligand>
</feature>
<dbReference type="InterPro" id="IPR023193">
    <property type="entry name" value="EPSP_synthase_CS"/>
</dbReference>
<feature type="binding site" evidence="7">
    <location>
        <position position="341"/>
    </location>
    <ligand>
        <name>3-phosphoshikimate</name>
        <dbReference type="ChEBI" id="CHEBI:145989"/>
    </ligand>
</feature>
<comment type="caution">
    <text evidence="10">The sequence shown here is derived from an EMBL/GenBank/DDBJ whole genome shotgun (WGS) entry which is preliminary data.</text>
</comment>
<feature type="binding site" evidence="7">
    <location>
        <position position="24"/>
    </location>
    <ligand>
        <name>3-phosphoshikimate</name>
        <dbReference type="ChEBI" id="CHEBI:145989"/>
    </ligand>
</feature>
<dbReference type="EC" id="2.5.1.19" evidence="7"/>
<comment type="subunit">
    <text evidence="7">Monomer.</text>
</comment>
<feature type="binding site" evidence="7">
    <location>
        <position position="411"/>
    </location>
    <ligand>
        <name>phosphoenolpyruvate</name>
        <dbReference type="ChEBI" id="CHEBI:58702"/>
    </ligand>
</feature>
<organism evidence="10 11">
    <name type="scientific">Gimesia maris</name>
    <dbReference type="NCBI Taxonomy" id="122"/>
    <lineage>
        <taxon>Bacteria</taxon>
        <taxon>Pseudomonadati</taxon>
        <taxon>Planctomycetota</taxon>
        <taxon>Planctomycetia</taxon>
        <taxon>Planctomycetales</taxon>
        <taxon>Planctomycetaceae</taxon>
        <taxon>Gimesia</taxon>
    </lineage>
</organism>
<feature type="binding site" evidence="7">
    <location>
        <position position="172"/>
    </location>
    <ligand>
        <name>3-phosphoshikimate</name>
        <dbReference type="ChEBI" id="CHEBI:145989"/>
    </ligand>
</feature>
<dbReference type="GO" id="GO:0005737">
    <property type="term" value="C:cytoplasm"/>
    <property type="evidence" value="ECO:0007669"/>
    <property type="project" value="UniProtKB-SubCell"/>
</dbReference>